<keyword evidence="5" id="KW-0255">Endonuclease</keyword>
<evidence type="ECO:0000256" key="2">
    <source>
        <dbReference type="ARBA" id="ARBA00022747"/>
    </source>
</evidence>
<reference evidence="5 6" key="1">
    <citation type="submission" date="2023-03" db="EMBL/GenBank/DDBJ databases">
        <title>Strain FZY0004 represents a novel species in the genus Thalassospira isolated from seawater.</title>
        <authorList>
            <person name="Fu Z.-Y."/>
        </authorList>
    </citation>
    <scope>NUCLEOTIDE SEQUENCE [LARGE SCALE GENOMIC DNA]</scope>
    <source>
        <strain evidence="5 6">FZY0004</strain>
    </source>
</reference>
<keyword evidence="5" id="KW-0378">Hydrolase</keyword>
<dbReference type="Proteomes" id="UP001529180">
    <property type="component" value="Unassembled WGS sequence"/>
</dbReference>
<evidence type="ECO:0000256" key="3">
    <source>
        <dbReference type="ARBA" id="ARBA00023125"/>
    </source>
</evidence>
<dbReference type="Gene3D" id="1.10.287.1120">
    <property type="entry name" value="Bipartite methylase S protein"/>
    <property type="match status" value="1"/>
</dbReference>
<dbReference type="SUPFAM" id="SSF116734">
    <property type="entry name" value="DNA methylase specificity domain"/>
    <property type="match status" value="2"/>
</dbReference>
<keyword evidence="5" id="KW-0540">Nuclease</keyword>
<dbReference type="PANTHER" id="PTHR30408:SF12">
    <property type="entry name" value="TYPE I RESTRICTION ENZYME MJAVIII SPECIFICITY SUBUNIT"/>
    <property type="match status" value="1"/>
</dbReference>
<protein>
    <submittedName>
        <fullName evidence="5">Restriction endonuclease subunit S</fullName>
    </submittedName>
</protein>
<keyword evidence="3" id="KW-0238">DNA-binding</keyword>
<keyword evidence="6" id="KW-1185">Reference proteome</keyword>
<dbReference type="PANTHER" id="PTHR30408">
    <property type="entry name" value="TYPE-1 RESTRICTION ENZYME ECOKI SPECIFICITY PROTEIN"/>
    <property type="match status" value="1"/>
</dbReference>
<dbReference type="EMBL" id="JARSBO010000008">
    <property type="protein sequence ID" value="MDG4720724.1"/>
    <property type="molecule type" value="Genomic_DNA"/>
</dbReference>
<comment type="similarity">
    <text evidence="1">Belongs to the type-I restriction system S methylase family.</text>
</comment>
<dbReference type="GO" id="GO:0004519">
    <property type="term" value="F:endonuclease activity"/>
    <property type="evidence" value="ECO:0007669"/>
    <property type="project" value="UniProtKB-KW"/>
</dbReference>
<gene>
    <name evidence="5" type="ORF">P7680_17090</name>
</gene>
<feature type="domain" description="Type I restriction modification DNA specificity" evidence="4">
    <location>
        <begin position="252"/>
        <end position="397"/>
    </location>
</feature>
<dbReference type="InterPro" id="IPR044946">
    <property type="entry name" value="Restrct_endonuc_typeI_TRD_sf"/>
</dbReference>
<evidence type="ECO:0000313" key="5">
    <source>
        <dbReference type="EMBL" id="MDG4720724.1"/>
    </source>
</evidence>
<accession>A0ABT6GFF5</accession>
<comment type="caution">
    <text evidence="5">The sequence shown here is derived from an EMBL/GenBank/DDBJ whole genome shotgun (WGS) entry which is preliminary data.</text>
</comment>
<feature type="domain" description="Type I restriction modification DNA specificity" evidence="4">
    <location>
        <begin position="62"/>
        <end position="209"/>
    </location>
</feature>
<proteinExistence type="inferred from homology"/>
<name>A0ABT6GFF5_9PROT</name>
<keyword evidence="2" id="KW-0680">Restriction system</keyword>
<dbReference type="Gene3D" id="3.90.220.20">
    <property type="entry name" value="DNA methylase specificity domains"/>
    <property type="match status" value="2"/>
</dbReference>
<dbReference type="InterPro" id="IPR052021">
    <property type="entry name" value="Type-I_RS_S_subunit"/>
</dbReference>
<dbReference type="Pfam" id="PF01420">
    <property type="entry name" value="Methylase_S"/>
    <property type="match status" value="2"/>
</dbReference>
<organism evidence="5 6">
    <name type="scientific">Thalassospira aquimaris</name>
    <dbReference type="NCBI Taxonomy" id="3037796"/>
    <lineage>
        <taxon>Bacteria</taxon>
        <taxon>Pseudomonadati</taxon>
        <taxon>Pseudomonadota</taxon>
        <taxon>Alphaproteobacteria</taxon>
        <taxon>Rhodospirillales</taxon>
        <taxon>Thalassospiraceae</taxon>
        <taxon>Thalassospira</taxon>
    </lineage>
</organism>
<dbReference type="InterPro" id="IPR000055">
    <property type="entry name" value="Restrct_endonuc_typeI_TRD"/>
</dbReference>
<dbReference type="RefSeq" id="WP_278006917.1">
    <property type="nucleotide sequence ID" value="NZ_JARSBO010000008.1"/>
</dbReference>
<sequence length="428" mass="47110">MTIRTKAKITPLTQTTDCDTKLSQEVIVGGGAKEWSEELLGNHATFRTGPFGSALHKSDYIKNGVPLINPMHIVDGRIVPTDTMTVSAEVASALSEFQLKPGEIVIGRRGDMGRCAVVRDGQSGWLCGTGSMIVRPKGANPDFLQRILSSSEVVTNIENTSVGTTMANLNQDTLAGLKVQLPPRCEQDAIVEVLSDVDALIEALKKLIAKKRLIKQGAMQELLSPQQDWVELTLGSSAQLKARIGWQGLTTGEYLDGGDYHLVTGTDFRDGFIDWSNCHFVDKYRYDQDKNIQLRENDVLVTKDGTIGKVAFIENLPQPATLNSGVFVVRPRTNALQPKFLYYLLMSPVFEGFLARLSAGSTISHLYQKDFVGFSFLIPPTLKRQDEIAAALLEMDLDVKASEARLAKAQQMKQALMQELLTGRIRLV</sequence>
<evidence type="ECO:0000313" key="6">
    <source>
        <dbReference type="Proteomes" id="UP001529180"/>
    </source>
</evidence>
<evidence type="ECO:0000259" key="4">
    <source>
        <dbReference type="Pfam" id="PF01420"/>
    </source>
</evidence>
<evidence type="ECO:0000256" key="1">
    <source>
        <dbReference type="ARBA" id="ARBA00010923"/>
    </source>
</evidence>